<reference evidence="8 9" key="1">
    <citation type="submission" date="2023-07" db="EMBL/GenBank/DDBJ databases">
        <title>Sorghum-associated microbial communities from plants grown in Nebraska, USA.</title>
        <authorList>
            <person name="Schachtman D."/>
        </authorList>
    </citation>
    <scope>NUCLEOTIDE SEQUENCE [LARGE SCALE GENOMIC DNA]</scope>
    <source>
        <strain evidence="8 9">DS1027</strain>
    </source>
</reference>
<evidence type="ECO:0000313" key="8">
    <source>
        <dbReference type="EMBL" id="MDR6511984.1"/>
    </source>
</evidence>
<comment type="caution">
    <text evidence="8">The sequence shown here is derived from an EMBL/GenBank/DDBJ whole genome shotgun (WGS) entry which is preliminary data.</text>
</comment>
<evidence type="ECO:0000256" key="3">
    <source>
        <dbReference type="ARBA" id="ARBA00012535"/>
    </source>
</evidence>
<dbReference type="Gene3D" id="3.90.660.10">
    <property type="match status" value="1"/>
</dbReference>
<dbReference type="RefSeq" id="WP_309805675.1">
    <property type="nucleotide sequence ID" value="NZ_JAVDRD010000007.1"/>
</dbReference>
<dbReference type="Gene3D" id="3.50.50.60">
    <property type="entry name" value="FAD/NAD(P)-binding domain"/>
    <property type="match status" value="1"/>
</dbReference>
<evidence type="ECO:0000256" key="4">
    <source>
        <dbReference type="ARBA" id="ARBA00017871"/>
    </source>
</evidence>
<evidence type="ECO:0000256" key="2">
    <source>
        <dbReference type="ARBA" id="ARBA00005833"/>
    </source>
</evidence>
<comment type="pathway">
    <text evidence="1">Plant hormone metabolism; auxin biosynthesis.</text>
</comment>
<dbReference type="InterPro" id="IPR006311">
    <property type="entry name" value="TAT_signal"/>
</dbReference>
<evidence type="ECO:0000313" key="9">
    <source>
        <dbReference type="Proteomes" id="UP001184150"/>
    </source>
</evidence>
<dbReference type="GO" id="GO:0097621">
    <property type="term" value="F:monoamine oxidase activity"/>
    <property type="evidence" value="ECO:0007669"/>
    <property type="project" value="UniProtKB-EC"/>
</dbReference>
<dbReference type="InterPro" id="IPR002937">
    <property type="entry name" value="Amino_oxidase"/>
</dbReference>
<feature type="domain" description="Amine oxidase" evidence="7">
    <location>
        <begin position="49"/>
        <end position="496"/>
    </location>
</feature>
<proteinExistence type="inferred from homology"/>
<dbReference type="InterPro" id="IPR050281">
    <property type="entry name" value="Flavin_monoamine_oxidase"/>
</dbReference>
<dbReference type="PANTHER" id="PTHR10742">
    <property type="entry name" value="FLAVIN MONOAMINE OXIDASE"/>
    <property type="match status" value="1"/>
</dbReference>
<evidence type="ECO:0000259" key="7">
    <source>
        <dbReference type="Pfam" id="PF01593"/>
    </source>
</evidence>
<dbReference type="SUPFAM" id="SSF51905">
    <property type="entry name" value="FAD/NAD(P)-binding domain"/>
    <property type="match status" value="1"/>
</dbReference>
<keyword evidence="8" id="KW-0560">Oxidoreductase</keyword>
<evidence type="ECO:0000256" key="5">
    <source>
        <dbReference type="ARBA" id="ARBA00023070"/>
    </source>
</evidence>
<evidence type="ECO:0000256" key="6">
    <source>
        <dbReference type="ARBA" id="ARBA00047321"/>
    </source>
</evidence>
<gene>
    <name evidence="8" type="ORF">J2792_002867</name>
</gene>
<comment type="similarity">
    <text evidence="2">Belongs to the tryptophan 2-monooxygenase family.</text>
</comment>
<dbReference type="PANTHER" id="PTHR10742:SF410">
    <property type="entry name" value="LYSINE-SPECIFIC HISTONE DEMETHYLASE 2"/>
    <property type="match status" value="1"/>
</dbReference>
<keyword evidence="9" id="KW-1185">Reference proteome</keyword>
<dbReference type="EC" id="1.13.12.3" evidence="3"/>
<dbReference type="Proteomes" id="UP001184150">
    <property type="component" value="Unassembled WGS sequence"/>
</dbReference>
<dbReference type="SUPFAM" id="SSF54373">
    <property type="entry name" value="FAD-linked reductases, C-terminal domain"/>
    <property type="match status" value="1"/>
</dbReference>
<organism evidence="8 9">
    <name type="scientific">Novosphingobium capsulatum</name>
    <dbReference type="NCBI Taxonomy" id="13688"/>
    <lineage>
        <taxon>Bacteria</taxon>
        <taxon>Pseudomonadati</taxon>
        <taxon>Pseudomonadota</taxon>
        <taxon>Alphaproteobacteria</taxon>
        <taxon>Sphingomonadales</taxon>
        <taxon>Sphingomonadaceae</taxon>
        <taxon>Novosphingobium</taxon>
    </lineage>
</organism>
<evidence type="ECO:0000256" key="1">
    <source>
        <dbReference type="ARBA" id="ARBA00004814"/>
    </source>
</evidence>
<accession>A0ABU1MP39</accession>
<sequence>MIDRRSLLAAMGAATVTLGLPSRSLAQPLPEPLSSGGKRHRVVVLGAGIAGLVAARELERQGASVTVLEARQRVGGRVWTLRGGDRFTDSHGVTQTVGFSPGLYQNAGAARLPSHHQGVLGLIRELGVPIEPLVNASRSAFLSDEHGTLRLREASYDLRGYLSQLLQEALREGTFDVELDAPTRQALAKFLTVYGDLGQDGQFHGTARAGLVSPPGATPRDLPRAVAPRTLDDILAHPALPFILFDDDILMQATMVAPRGGMDAFPKALAAALRRPVVTGAQVTAIRRQGDGVRIEWRDGAGKPQATLADRAVVTLPLPILAGIPSDFAAPVKAAIASARLADSVKVAFESAPFWEAEQIYGGLSFVGGETGVIWYPSDRFQAPRQVLLAAYTATPAGARAFAARPIAQQIALARAAVDKVHPGHGQDLASPVVINWGKQPFSQGPWIEWGQDGNDPATLDRLNQGDGPFVFAGSHLSAYSGHWQEGAVLSARRAVGLLSPTPASQGE</sequence>
<dbReference type="Gene3D" id="1.20.1440.240">
    <property type="match status" value="1"/>
</dbReference>
<dbReference type="Pfam" id="PF01593">
    <property type="entry name" value="Amino_oxidase"/>
    <property type="match status" value="1"/>
</dbReference>
<dbReference type="PROSITE" id="PS51318">
    <property type="entry name" value="TAT"/>
    <property type="match status" value="1"/>
</dbReference>
<keyword evidence="5" id="KW-0073">Auxin biosynthesis</keyword>
<dbReference type="EMBL" id="JAVDRD010000007">
    <property type="protein sequence ID" value="MDR6511984.1"/>
    <property type="molecule type" value="Genomic_DNA"/>
</dbReference>
<protein>
    <recommendedName>
        <fullName evidence="4">Tryptophan 2-monooxygenase</fullName>
        <ecNumber evidence="3">1.13.12.3</ecNumber>
    </recommendedName>
</protein>
<name>A0ABU1MP39_9SPHN</name>
<comment type="catalytic activity">
    <reaction evidence="6">
        <text>L-tryptophan + O2 = indole-3-acetamide + CO2 + H2O</text>
        <dbReference type="Rhea" id="RHEA:16165"/>
        <dbReference type="ChEBI" id="CHEBI:15377"/>
        <dbReference type="ChEBI" id="CHEBI:15379"/>
        <dbReference type="ChEBI" id="CHEBI:16031"/>
        <dbReference type="ChEBI" id="CHEBI:16526"/>
        <dbReference type="ChEBI" id="CHEBI:57912"/>
        <dbReference type="EC" id="1.13.12.3"/>
    </reaction>
</comment>
<dbReference type="InterPro" id="IPR036188">
    <property type="entry name" value="FAD/NAD-bd_sf"/>
</dbReference>